<dbReference type="InterPro" id="IPR006311">
    <property type="entry name" value="TAT_signal"/>
</dbReference>
<organism evidence="2">
    <name type="scientific">marine metagenome</name>
    <dbReference type="NCBI Taxonomy" id="408172"/>
    <lineage>
        <taxon>unclassified sequences</taxon>
        <taxon>metagenomes</taxon>
        <taxon>ecological metagenomes</taxon>
    </lineage>
</organism>
<evidence type="ECO:0000259" key="1">
    <source>
        <dbReference type="Pfam" id="PF01408"/>
    </source>
</evidence>
<dbReference type="EMBL" id="UINC01151387">
    <property type="protein sequence ID" value="SVD44960.1"/>
    <property type="molecule type" value="Genomic_DNA"/>
</dbReference>
<dbReference type="PROSITE" id="PS51318">
    <property type="entry name" value="TAT"/>
    <property type="match status" value="1"/>
</dbReference>
<name>A0A382VEZ0_9ZZZZ</name>
<evidence type="ECO:0000313" key="2">
    <source>
        <dbReference type="EMBL" id="SVD44960.1"/>
    </source>
</evidence>
<dbReference type="AlphaFoldDB" id="A0A382VEZ0"/>
<dbReference type="InterPro" id="IPR036291">
    <property type="entry name" value="NAD(P)-bd_dom_sf"/>
</dbReference>
<sequence length="220" mass="24324">MKEFSNPTRRKFLKTGSALSASTLLAAPHVARAAKNDKTLKIGLVGIGGRGSGAAVQAMLADENVALTAIGDLFEDRIKLRSRILRARGRAKYQVTEDTTFIGFDAYKKVIDSGIDVVILTTPPNFRPLHIEYAIEKGVHCFFEKPVAVDAPGVRKVIELAKKAKEKKLAFMSGFCWRHHYPKREVFGRILDGALGDVNAMYSTYNGGETWKKPREEGWG</sequence>
<dbReference type="SUPFAM" id="SSF51735">
    <property type="entry name" value="NAD(P)-binding Rossmann-fold domains"/>
    <property type="match status" value="1"/>
</dbReference>
<protein>
    <recommendedName>
        <fullName evidence="1">Gfo/Idh/MocA-like oxidoreductase N-terminal domain-containing protein</fullName>
    </recommendedName>
</protein>
<dbReference type="Gene3D" id="3.40.50.720">
    <property type="entry name" value="NAD(P)-binding Rossmann-like Domain"/>
    <property type="match status" value="1"/>
</dbReference>
<proteinExistence type="predicted"/>
<dbReference type="InterPro" id="IPR000683">
    <property type="entry name" value="Gfo/Idh/MocA-like_OxRdtase_N"/>
</dbReference>
<dbReference type="PANTHER" id="PTHR43818:SF5">
    <property type="entry name" value="OXIDOREDUCTASE FAMILY PROTEIN"/>
    <property type="match status" value="1"/>
</dbReference>
<dbReference type="Pfam" id="PF01408">
    <property type="entry name" value="GFO_IDH_MocA"/>
    <property type="match status" value="1"/>
</dbReference>
<dbReference type="GO" id="GO:0000166">
    <property type="term" value="F:nucleotide binding"/>
    <property type="evidence" value="ECO:0007669"/>
    <property type="project" value="InterPro"/>
</dbReference>
<dbReference type="PANTHER" id="PTHR43818">
    <property type="entry name" value="BCDNA.GH03377"/>
    <property type="match status" value="1"/>
</dbReference>
<gene>
    <name evidence="2" type="ORF">METZ01_LOCUS397814</name>
</gene>
<feature type="domain" description="Gfo/Idh/MocA-like oxidoreductase N-terminal" evidence="1">
    <location>
        <begin position="41"/>
        <end position="166"/>
    </location>
</feature>
<dbReference type="InterPro" id="IPR050463">
    <property type="entry name" value="Gfo/Idh/MocA_oxidrdct_glycsds"/>
</dbReference>
<accession>A0A382VEZ0</accession>
<feature type="non-terminal residue" evidence="2">
    <location>
        <position position="220"/>
    </location>
</feature>
<reference evidence="2" key="1">
    <citation type="submission" date="2018-05" db="EMBL/GenBank/DDBJ databases">
        <authorList>
            <person name="Lanie J.A."/>
            <person name="Ng W.-L."/>
            <person name="Kazmierczak K.M."/>
            <person name="Andrzejewski T.M."/>
            <person name="Davidsen T.M."/>
            <person name="Wayne K.J."/>
            <person name="Tettelin H."/>
            <person name="Glass J.I."/>
            <person name="Rusch D."/>
            <person name="Podicherti R."/>
            <person name="Tsui H.-C.T."/>
            <person name="Winkler M.E."/>
        </authorList>
    </citation>
    <scope>NUCLEOTIDE SEQUENCE</scope>
</reference>